<keyword evidence="6" id="KW-0812">Transmembrane</keyword>
<dbReference type="GO" id="GO:0030288">
    <property type="term" value="C:outer membrane-bounded periplasmic space"/>
    <property type="evidence" value="ECO:0007669"/>
    <property type="project" value="TreeGrafter"/>
</dbReference>
<evidence type="ECO:0000256" key="2">
    <source>
        <dbReference type="ARBA" id="ARBA00022670"/>
    </source>
</evidence>
<dbReference type="FunFam" id="2.30.42.10:FF:000063">
    <property type="entry name" value="Peptidase, S41 family"/>
    <property type="match status" value="1"/>
</dbReference>
<keyword evidence="3 5" id="KW-0378">Hydrolase</keyword>
<keyword evidence="6" id="KW-0472">Membrane</keyword>
<feature type="domain" description="PDZ" evidence="7">
    <location>
        <begin position="114"/>
        <end position="178"/>
    </location>
</feature>
<dbReference type="InterPro" id="IPR036365">
    <property type="entry name" value="PGBD-like_sf"/>
</dbReference>
<dbReference type="InterPro" id="IPR041489">
    <property type="entry name" value="PDZ_6"/>
</dbReference>
<dbReference type="Pfam" id="PF03572">
    <property type="entry name" value="Peptidase_S41"/>
    <property type="match status" value="1"/>
</dbReference>
<dbReference type="AlphaFoldDB" id="A0A0R2HN43"/>
<dbReference type="NCBIfam" id="TIGR00225">
    <property type="entry name" value="prc"/>
    <property type="match status" value="1"/>
</dbReference>
<dbReference type="InterPro" id="IPR055210">
    <property type="entry name" value="CtpA/B_N"/>
</dbReference>
<dbReference type="InterPro" id="IPR036366">
    <property type="entry name" value="PGBDSf"/>
</dbReference>
<keyword evidence="4 5" id="KW-0720">Serine protease</keyword>
<keyword evidence="6" id="KW-1133">Transmembrane helix</keyword>
<dbReference type="Gene3D" id="1.10.101.10">
    <property type="entry name" value="PGBD-like superfamily/PGBD"/>
    <property type="match status" value="1"/>
</dbReference>
<dbReference type="eggNOG" id="COG0793">
    <property type="taxonomic scope" value="Bacteria"/>
</dbReference>
<dbReference type="EMBL" id="JQBS01000035">
    <property type="protein sequence ID" value="KRN54339.1"/>
    <property type="molecule type" value="Genomic_DNA"/>
</dbReference>
<dbReference type="Gene3D" id="2.30.42.10">
    <property type="match status" value="1"/>
</dbReference>
<reference evidence="8 9" key="1">
    <citation type="journal article" date="2015" name="Genome Announc.">
        <title>Expanding the biotechnology potential of lactobacilli through comparative genomics of 213 strains and associated genera.</title>
        <authorList>
            <person name="Sun Z."/>
            <person name="Harris H.M."/>
            <person name="McCann A."/>
            <person name="Guo C."/>
            <person name="Argimon S."/>
            <person name="Zhang W."/>
            <person name="Yang X."/>
            <person name="Jeffery I.B."/>
            <person name="Cooney J.C."/>
            <person name="Kagawa T.F."/>
            <person name="Liu W."/>
            <person name="Song Y."/>
            <person name="Salvetti E."/>
            <person name="Wrobel A."/>
            <person name="Rasinkangas P."/>
            <person name="Parkhill J."/>
            <person name="Rea M.C."/>
            <person name="O'Sullivan O."/>
            <person name="Ritari J."/>
            <person name="Douillard F.P."/>
            <person name="Paul Ross R."/>
            <person name="Yang R."/>
            <person name="Briner A.E."/>
            <person name="Felis G.E."/>
            <person name="de Vos W.M."/>
            <person name="Barrangou R."/>
            <person name="Klaenhammer T.R."/>
            <person name="Caufield P.W."/>
            <person name="Cui Y."/>
            <person name="Zhang H."/>
            <person name="O'Toole P.W."/>
        </authorList>
    </citation>
    <scope>NUCLEOTIDE SEQUENCE [LARGE SCALE GENOMIC DNA]</scope>
    <source>
        <strain evidence="8 9">DSM 20623</strain>
    </source>
</reference>
<dbReference type="SMART" id="SM00245">
    <property type="entry name" value="TSPc"/>
    <property type="match status" value="1"/>
</dbReference>
<dbReference type="InterPro" id="IPR001478">
    <property type="entry name" value="PDZ"/>
</dbReference>
<dbReference type="InterPro" id="IPR004447">
    <property type="entry name" value="Peptidase_S41A"/>
</dbReference>
<dbReference type="GO" id="GO:0006508">
    <property type="term" value="P:proteolysis"/>
    <property type="evidence" value="ECO:0007669"/>
    <property type="project" value="UniProtKB-KW"/>
</dbReference>
<comment type="caution">
    <text evidence="8">The sequence shown here is derived from an EMBL/GenBank/DDBJ whole genome shotgun (WGS) entry which is preliminary data.</text>
</comment>
<dbReference type="InterPro" id="IPR036034">
    <property type="entry name" value="PDZ_sf"/>
</dbReference>
<comment type="similarity">
    <text evidence="1 5">Belongs to the peptidase S41A family.</text>
</comment>
<dbReference type="InterPro" id="IPR002477">
    <property type="entry name" value="Peptidoglycan-bd-like"/>
</dbReference>
<dbReference type="Pfam" id="PF17820">
    <property type="entry name" value="PDZ_6"/>
    <property type="match status" value="1"/>
</dbReference>
<dbReference type="CDD" id="cd06782">
    <property type="entry name" value="cpPDZ_CPP-like"/>
    <property type="match status" value="1"/>
</dbReference>
<dbReference type="RefSeq" id="WP_034569648.1">
    <property type="nucleotide sequence ID" value="NZ_JQBS01000035.1"/>
</dbReference>
<accession>A0A0R2HN43</accession>
<dbReference type="SUPFAM" id="SSF52096">
    <property type="entry name" value="ClpP/crotonase"/>
    <property type="match status" value="1"/>
</dbReference>
<dbReference type="PANTHER" id="PTHR32060:SF30">
    <property type="entry name" value="CARBOXY-TERMINAL PROCESSING PROTEASE CTPA"/>
    <property type="match status" value="1"/>
</dbReference>
<gene>
    <name evidence="8" type="ORF">IV74_GL001920</name>
</gene>
<feature type="transmembrane region" description="Helical" evidence="6">
    <location>
        <begin position="21"/>
        <end position="40"/>
    </location>
</feature>
<evidence type="ECO:0000256" key="6">
    <source>
        <dbReference type="SAM" id="Phobius"/>
    </source>
</evidence>
<dbReference type="PANTHER" id="PTHR32060">
    <property type="entry name" value="TAIL-SPECIFIC PROTEASE"/>
    <property type="match status" value="1"/>
</dbReference>
<dbReference type="GO" id="GO:0004175">
    <property type="term" value="F:endopeptidase activity"/>
    <property type="evidence" value="ECO:0007669"/>
    <property type="project" value="TreeGrafter"/>
</dbReference>
<dbReference type="SUPFAM" id="SSF47090">
    <property type="entry name" value="PGBD-like"/>
    <property type="match status" value="1"/>
</dbReference>
<dbReference type="Pfam" id="PF22694">
    <property type="entry name" value="CtpB_N-like"/>
    <property type="match status" value="1"/>
</dbReference>
<dbReference type="InterPro" id="IPR029045">
    <property type="entry name" value="ClpP/crotonase-like_dom_sf"/>
</dbReference>
<dbReference type="Gene3D" id="3.90.226.10">
    <property type="entry name" value="2-enoyl-CoA Hydratase, Chain A, domain 1"/>
    <property type="match status" value="1"/>
</dbReference>
<dbReference type="InterPro" id="IPR005151">
    <property type="entry name" value="Tail-specific_protease"/>
</dbReference>
<protein>
    <submittedName>
        <fullName evidence="8">Carboxy-terminal processing protease</fullName>
    </submittedName>
</protein>
<name>A0A0R2HN43_CARDV</name>
<evidence type="ECO:0000313" key="9">
    <source>
        <dbReference type="Proteomes" id="UP000051658"/>
    </source>
</evidence>
<evidence type="ECO:0000259" key="7">
    <source>
        <dbReference type="PROSITE" id="PS50106"/>
    </source>
</evidence>
<dbReference type="SUPFAM" id="SSF50156">
    <property type="entry name" value="PDZ domain-like"/>
    <property type="match status" value="1"/>
</dbReference>
<organism evidence="8 9">
    <name type="scientific">Carnobacterium divergens DSM 20623</name>
    <dbReference type="NCBI Taxonomy" id="1449336"/>
    <lineage>
        <taxon>Bacteria</taxon>
        <taxon>Bacillati</taxon>
        <taxon>Bacillota</taxon>
        <taxon>Bacilli</taxon>
        <taxon>Lactobacillales</taxon>
        <taxon>Carnobacteriaceae</taxon>
        <taxon>Carnobacterium</taxon>
    </lineage>
</organism>
<proteinExistence type="inferred from homology"/>
<dbReference type="GO" id="GO:0007165">
    <property type="term" value="P:signal transduction"/>
    <property type="evidence" value="ECO:0007669"/>
    <property type="project" value="TreeGrafter"/>
</dbReference>
<evidence type="ECO:0000256" key="3">
    <source>
        <dbReference type="ARBA" id="ARBA00022801"/>
    </source>
</evidence>
<dbReference type="CDD" id="cd07560">
    <property type="entry name" value="Peptidase_S41_CPP"/>
    <property type="match status" value="1"/>
</dbReference>
<dbReference type="GO" id="GO:0008236">
    <property type="term" value="F:serine-type peptidase activity"/>
    <property type="evidence" value="ECO:0007669"/>
    <property type="project" value="UniProtKB-KW"/>
</dbReference>
<sequence>MNQEPNDLKPKKTKKNITLSVYVTSLILVAVLAVGGTYFLTEKNQNQVAVDSSNAAKVDQNFNKLQEVYSKLSTQFYKKVDSTKLLEGALSGMVNATGDPYTQYLDVAEATDLDSTISASFEGIGAEVMNQNDAITIVSPIAGSPAEKAGLLPNDVILKVDDHEMAGLTLNKAVSYIRGEKGTDVVLKIQRGTTTFDVTLKRDTIPVETVKSRLDEKDPTIGYIQITNFSQPTASEVEKAVKDLRGKGAKSFILDVRGNPGGLLDQALKISNMFVEDGKVLMQTKERDKKADIMKADATLGDFKVTEPITLLVDEGSASASEILAGALKESANTTIIGTKTFGKGTVQTVATFDDKSELKMTIAKWLTPSGQWINKKGIEPTIAIDLPTYTKLLLIDPKKTYQQNDVSDEVKNLQSVLNALGFTSNDANGYFGTGTTEAVKAFQTVHNLPSDGIVTDKTSTALIEALRELMKQNDTQYEKAVSYLQTK</sequence>
<keyword evidence="2 5" id="KW-0645">Protease</keyword>
<dbReference type="GeneID" id="89588914"/>
<dbReference type="Gene3D" id="3.30.750.44">
    <property type="match status" value="1"/>
</dbReference>
<evidence type="ECO:0000256" key="4">
    <source>
        <dbReference type="ARBA" id="ARBA00022825"/>
    </source>
</evidence>
<dbReference type="PATRIC" id="fig|1449336.4.peg.1957"/>
<dbReference type="PROSITE" id="PS50106">
    <property type="entry name" value="PDZ"/>
    <property type="match status" value="1"/>
</dbReference>
<keyword evidence="9" id="KW-1185">Reference proteome</keyword>
<dbReference type="SMART" id="SM00228">
    <property type="entry name" value="PDZ"/>
    <property type="match status" value="1"/>
</dbReference>
<evidence type="ECO:0000256" key="1">
    <source>
        <dbReference type="ARBA" id="ARBA00009179"/>
    </source>
</evidence>
<dbReference type="Proteomes" id="UP000051658">
    <property type="component" value="Unassembled WGS sequence"/>
</dbReference>
<dbReference type="Pfam" id="PF01471">
    <property type="entry name" value="PG_binding_1"/>
    <property type="match status" value="1"/>
</dbReference>
<evidence type="ECO:0000256" key="5">
    <source>
        <dbReference type="RuleBase" id="RU004404"/>
    </source>
</evidence>
<evidence type="ECO:0000313" key="8">
    <source>
        <dbReference type="EMBL" id="KRN54339.1"/>
    </source>
</evidence>